<organism evidence="3 4">
    <name type="scientific">Bodo saltans</name>
    <name type="common">Flagellated protozoan</name>
    <dbReference type="NCBI Taxonomy" id="75058"/>
    <lineage>
        <taxon>Eukaryota</taxon>
        <taxon>Discoba</taxon>
        <taxon>Euglenozoa</taxon>
        <taxon>Kinetoplastea</taxon>
        <taxon>Metakinetoplastina</taxon>
        <taxon>Eubodonida</taxon>
        <taxon>Bodonidae</taxon>
        <taxon>Bodo</taxon>
    </lineage>
</organism>
<evidence type="ECO:0000313" key="4">
    <source>
        <dbReference type="Proteomes" id="UP000051952"/>
    </source>
</evidence>
<reference evidence="4" key="1">
    <citation type="submission" date="2015-09" db="EMBL/GenBank/DDBJ databases">
        <authorList>
            <consortium name="Pathogen Informatics"/>
        </authorList>
    </citation>
    <scope>NUCLEOTIDE SEQUENCE [LARGE SCALE GENOMIC DNA]</scope>
    <source>
        <strain evidence="4">Lake Konstanz</strain>
    </source>
</reference>
<gene>
    <name evidence="3" type="ORF">BSAL_31555</name>
</gene>
<evidence type="ECO:0000256" key="1">
    <source>
        <dbReference type="SAM" id="Coils"/>
    </source>
</evidence>
<dbReference type="Proteomes" id="UP000051952">
    <property type="component" value="Unassembled WGS sequence"/>
</dbReference>
<name>A0A0S4JMD6_BODSA</name>
<feature type="coiled-coil region" evidence="1">
    <location>
        <begin position="188"/>
        <end position="218"/>
    </location>
</feature>
<dbReference type="AlphaFoldDB" id="A0A0S4JMD6"/>
<dbReference type="EMBL" id="CYKH01001912">
    <property type="protein sequence ID" value="CUG91372.1"/>
    <property type="molecule type" value="Genomic_DNA"/>
</dbReference>
<evidence type="ECO:0000313" key="3">
    <source>
        <dbReference type="EMBL" id="CUG91372.1"/>
    </source>
</evidence>
<proteinExistence type="predicted"/>
<sequence>MEEEIADQHRRVEDLVAALDRLLVVPADQQRVRDLISGSPPRQWNEDDASGIHALRFDSSRASRVDGSPSYYRRAVHGKSTVPGEKQKVGGVRHRPIPAEVAVEHAFSSPDCVPMIITTSLPYRPSFYSAQFRADTRESVGNTVLQFDNVIDGSGIASALIGDGTTPRPHAKVGAIDKKEVAASFELLVHQREELRRLMELRDEMRKESSRLMALAQKVRADHAQVQKRADAVTVRERQVRSREQSLDTLTAQWKEEIRRVKHNHANGMRVASSVNRQLHEELSRCTIMAPDEADDRSAHSERNFGGSYA</sequence>
<feature type="region of interest" description="Disordered" evidence="2">
    <location>
        <begin position="290"/>
        <end position="310"/>
    </location>
</feature>
<keyword evidence="4" id="KW-1185">Reference proteome</keyword>
<evidence type="ECO:0000256" key="2">
    <source>
        <dbReference type="SAM" id="MobiDB-lite"/>
    </source>
</evidence>
<dbReference type="VEuPathDB" id="TriTrypDB:BSAL_31555"/>
<accession>A0A0S4JMD6</accession>
<protein>
    <submittedName>
        <fullName evidence="3">Uncharacterized protein</fullName>
    </submittedName>
</protein>
<keyword evidence="1" id="KW-0175">Coiled coil</keyword>